<organism evidence="1">
    <name type="scientific">Herbaspirillum huttiense subsp. nephrolepidis</name>
    <dbReference type="NCBI Taxonomy" id="3075126"/>
    <lineage>
        <taxon>Bacteria</taxon>
        <taxon>Pseudomonadati</taxon>
        <taxon>Pseudomonadota</taxon>
        <taxon>Betaproteobacteria</taxon>
        <taxon>Burkholderiales</taxon>
        <taxon>Oxalobacteraceae</taxon>
        <taxon>Herbaspirillum</taxon>
    </lineage>
</organism>
<reference evidence="1" key="1">
    <citation type="submission" date="2023-02" db="EMBL/GenBank/DDBJ databases">
        <title>Description of Herbaspirillum huttiense subsp. nephrolepsisexaltata and Herbaspirillum huttiense subsp. lycopersicon.</title>
        <authorList>
            <person name="Poudel M."/>
            <person name="Sharma A."/>
            <person name="Goss E."/>
            <person name="Tapia J.H."/>
            <person name="Harmon C.M."/>
            <person name="Jones J.B."/>
        </authorList>
    </citation>
    <scope>NUCLEOTIDE SEQUENCE</scope>
    <source>
        <strain evidence="1">NC40101</strain>
    </source>
</reference>
<comment type="caution">
    <text evidence="1">The sequence shown here is derived from an EMBL/GenBank/DDBJ whole genome shotgun (WGS) entry which is preliminary data.</text>
</comment>
<name>A0AAE4GBK1_9BURK</name>
<sequence>MRTVQVGQCPRGPLDLRFDLAQAHGDVAEVRRVDPVQLQDTEEVLLPALGLAQAGGEVGALLGAIFPPGLGRRLDVSNDRNDPVLCQDLIQDRLRHEFVHFRCADPLGVLAEASLGLAASVVVVSAAAAGTAFDMHGAATQVATENSGQKMMASRRAAGHERRPVLDAALHILEKHLVDDGLVALRAHPCLLWLHHAAFAPSEDGVPGVDLILQHEIDAGAVPAAATLKPADAIELVGDGCRAHALQAHLEHVADHAGLTGIDHQLLARAQRDRLVAERDAAAVVEAFLRVLDHAALGVLRDPAADIFVHHLQESFHEPALIGRRVEIHGDVDDIGAQGAQVPLVHRRINAVASEARRVPGNEEIRLVLLAIGDGRLEVLAPVRAAGDTAVGEGGDYRCIEVLGLLAGELELALDGQLLLGLLDRADAQINDGCFHARILCFLARRPILEIVIFSLRSLLTIA</sequence>
<protein>
    <submittedName>
        <fullName evidence="1">Uncharacterized protein</fullName>
    </submittedName>
</protein>
<proteinExistence type="predicted"/>
<dbReference type="AlphaFoldDB" id="A0AAE4GBK1"/>
<gene>
    <name evidence="1" type="ORF">RJN63_20935</name>
</gene>
<dbReference type="EMBL" id="JAVRAA010000012">
    <property type="protein sequence ID" value="MDT0339313.1"/>
    <property type="molecule type" value="Genomic_DNA"/>
</dbReference>
<evidence type="ECO:0000313" key="1">
    <source>
        <dbReference type="EMBL" id="MDT0339313.1"/>
    </source>
</evidence>
<accession>A0AAE4GBK1</accession>